<evidence type="ECO:0000256" key="6">
    <source>
        <dbReference type="ARBA" id="ARBA00038001"/>
    </source>
</evidence>
<dbReference type="EMBL" id="JBHLUX010000025">
    <property type="protein sequence ID" value="MFC0470720.1"/>
    <property type="molecule type" value="Genomic_DNA"/>
</dbReference>
<dbReference type="PANTHER" id="PTHR21496:SF0">
    <property type="entry name" value="RIESKE DOMAIN-CONTAINING PROTEIN"/>
    <property type="match status" value="1"/>
</dbReference>
<comment type="caution">
    <text evidence="8">The sequence shown here is derived from an EMBL/GenBank/DDBJ whole genome shotgun (WGS) entry which is preliminary data.</text>
</comment>
<dbReference type="SUPFAM" id="SSF50022">
    <property type="entry name" value="ISP domain"/>
    <property type="match status" value="1"/>
</dbReference>
<keyword evidence="9" id="KW-1185">Reference proteome</keyword>
<evidence type="ECO:0000256" key="4">
    <source>
        <dbReference type="ARBA" id="ARBA00023014"/>
    </source>
</evidence>
<dbReference type="InterPro" id="IPR036922">
    <property type="entry name" value="Rieske_2Fe-2S_sf"/>
</dbReference>
<dbReference type="RefSeq" id="WP_335960519.1">
    <property type="nucleotide sequence ID" value="NZ_JAXBLX010000010.1"/>
</dbReference>
<evidence type="ECO:0000313" key="9">
    <source>
        <dbReference type="Proteomes" id="UP001589838"/>
    </source>
</evidence>
<name>A0ABV6KCE6_9BACI</name>
<dbReference type="InterPro" id="IPR017941">
    <property type="entry name" value="Rieske_2Fe-2S"/>
</dbReference>
<dbReference type="Gene3D" id="2.102.10.10">
    <property type="entry name" value="Rieske [2Fe-2S] iron-sulphur domain"/>
    <property type="match status" value="1"/>
</dbReference>
<gene>
    <name evidence="8" type="ORF">ACFFHM_09495</name>
</gene>
<keyword evidence="3" id="KW-0408">Iron</keyword>
<reference evidence="8 9" key="1">
    <citation type="submission" date="2024-09" db="EMBL/GenBank/DDBJ databases">
        <authorList>
            <person name="Sun Q."/>
            <person name="Mori K."/>
        </authorList>
    </citation>
    <scope>NUCLEOTIDE SEQUENCE [LARGE SCALE GENOMIC DNA]</scope>
    <source>
        <strain evidence="8 9">NCAIM B.02610</strain>
    </source>
</reference>
<dbReference type="PANTHER" id="PTHR21496">
    <property type="entry name" value="FERREDOXIN-RELATED"/>
    <property type="match status" value="1"/>
</dbReference>
<evidence type="ECO:0000256" key="3">
    <source>
        <dbReference type="ARBA" id="ARBA00023004"/>
    </source>
</evidence>
<evidence type="ECO:0000313" key="8">
    <source>
        <dbReference type="EMBL" id="MFC0470720.1"/>
    </source>
</evidence>
<comment type="cofactor">
    <cofactor evidence="5">
        <name>[2Fe-2S] cluster</name>
        <dbReference type="ChEBI" id="CHEBI:190135"/>
    </cofactor>
</comment>
<organism evidence="8 9">
    <name type="scientific">Halalkalibacter kiskunsagensis</name>
    <dbReference type="NCBI Taxonomy" id="1548599"/>
    <lineage>
        <taxon>Bacteria</taxon>
        <taxon>Bacillati</taxon>
        <taxon>Bacillota</taxon>
        <taxon>Bacilli</taxon>
        <taxon>Bacillales</taxon>
        <taxon>Bacillaceae</taxon>
        <taxon>Halalkalibacter</taxon>
    </lineage>
</organism>
<dbReference type="Proteomes" id="UP001589838">
    <property type="component" value="Unassembled WGS sequence"/>
</dbReference>
<dbReference type="Pfam" id="PF00355">
    <property type="entry name" value="Rieske"/>
    <property type="match status" value="1"/>
</dbReference>
<comment type="similarity">
    <text evidence="6">Belongs to the bacterial ring-hydroxylating dioxygenase ferredoxin component family.</text>
</comment>
<evidence type="ECO:0000256" key="1">
    <source>
        <dbReference type="ARBA" id="ARBA00022714"/>
    </source>
</evidence>
<evidence type="ECO:0000259" key="7">
    <source>
        <dbReference type="PROSITE" id="PS51296"/>
    </source>
</evidence>
<keyword evidence="4" id="KW-0411">Iron-sulfur</keyword>
<keyword evidence="1" id="KW-0001">2Fe-2S</keyword>
<keyword evidence="2" id="KW-0479">Metal-binding</keyword>
<sequence length="588" mass="66383">MSEKVYICSEKQLKDEGVKVVKGGKHAIAVIHHENNIYAVDNRCPHLGFPLHMGSSCDGILTCHWHHARFDLKSGGTLDPWADDVATYPVEVRDGEVWITPEPIDKQTVVKLKKRLKDGLEQNISLVIAKAVVGLVESGVAPNDIAKIGVEFGTKHRWNGWGSGLTILTAMSNILPYLDKNGKILALYQGLVHVARESAGKGTRFLLDPLPLNEEKEQPEISLLAKWYRKNIEVRDVQGAERVLLTAIKLGATTEQLSDMMMTAITDHFYMNIGHTLDFHNKAFEMMSKLQDENREYILTSLLPELSSATRSEESHSWQAPINLVEPLNNAFRTLENIEIKEEDGKNSSDIVDEDQVLEQLLSDDPVRTVELLMEALQNGKSPVRLAQLVTLAAAERVARFHVQNEFRDWDTVLHTFTHAHAVHQAIRRSTTPELTRAVFHGAMSIYLDRFLNIPSARMPVADKSSLQRKDPKEFLDLLDKQQQTDQAAKWVVNYLANGGGLNEFFNVLGHALLRENAEFHTFQMYEGAIMEHRIWQNEDSEIAKRAQQTILIAVSRYVAAHAPTSRETSHTAKIAIRLHRGERLFEE</sequence>
<evidence type="ECO:0000256" key="2">
    <source>
        <dbReference type="ARBA" id="ARBA00022723"/>
    </source>
</evidence>
<feature type="domain" description="Rieske" evidence="7">
    <location>
        <begin position="5"/>
        <end position="99"/>
    </location>
</feature>
<dbReference type="PROSITE" id="PS51296">
    <property type="entry name" value="RIESKE"/>
    <property type="match status" value="1"/>
</dbReference>
<evidence type="ECO:0000256" key="5">
    <source>
        <dbReference type="ARBA" id="ARBA00034078"/>
    </source>
</evidence>
<protein>
    <submittedName>
        <fullName evidence="8">Rieske (2Fe-2S) protein</fullName>
    </submittedName>
</protein>
<proteinExistence type="inferred from homology"/>
<accession>A0ABV6KCE6</accession>